<dbReference type="EMBL" id="GBXM01098572">
    <property type="protein sequence ID" value="JAH10005.1"/>
    <property type="molecule type" value="Transcribed_RNA"/>
</dbReference>
<dbReference type="EMBL" id="GBXM01093828">
    <property type="protein sequence ID" value="JAH14749.1"/>
    <property type="molecule type" value="Transcribed_RNA"/>
</dbReference>
<reference evidence="1" key="2">
    <citation type="journal article" date="2015" name="Fish Shellfish Immunol.">
        <title>Early steps in the European eel (Anguilla anguilla)-Vibrio vulnificus interaction in the gills: Role of the RtxA13 toxin.</title>
        <authorList>
            <person name="Callol A."/>
            <person name="Pajuelo D."/>
            <person name="Ebbesson L."/>
            <person name="Teles M."/>
            <person name="MacKenzie S."/>
            <person name="Amaro C."/>
        </authorList>
    </citation>
    <scope>NUCLEOTIDE SEQUENCE</scope>
</reference>
<organism evidence="1">
    <name type="scientific">Anguilla anguilla</name>
    <name type="common">European freshwater eel</name>
    <name type="synonym">Muraena anguilla</name>
    <dbReference type="NCBI Taxonomy" id="7936"/>
    <lineage>
        <taxon>Eukaryota</taxon>
        <taxon>Metazoa</taxon>
        <taxon>Chordata</taxon>
        <taxon>Craniata</taxon>
        <taxon>Vertebrata</taxon>
        <taxon>Euteleostomi</taxon>
        <taxon>Actinopterygii</taxon>
        <taxon>Neopterygii</taxon>
        <taxon>Teleostei</taxon>
        <taxon>Anguilliformes</taxon>
        <taxon>Anguillidae</taxon>
        <taxon>Anguilla</taxon>
    </lineage>
</organism>
<evidence type="ECO:0000313" key="1">
    <source>
        <dbReference type="EMBL" id="JAH10005.1"/>
    </source>
</evidence>
<proteinExistence type="predicted"/>
<name>A0A0E9Q101_ANGAN</name>
<reference evidence="1" key="1">
    <citation type="submission" date="2014-11" db="EMBL/GenBank/DDBJ databases">
        <authorList>
            <person name="Amaro Gonzalez C."/>
        </authorList>
    </citation>
    <scope>NUCLEOTIDE SEQUENCE</scope>
</reference>
<dbReference type="AlphaFoldDB" id="A0A0E9Q101"/>
<protein>
    <submittedName>
        <fullName evidence="1">Uncharacterized protein</fullName>
    </submittedName>
</protein>
<accession>A0A0E9Q101</accession>
<sequence>MLYNCTQSHAVKLYSWSFCKTILKVIL</sequence>